<feature type="signal peptide" evidence="3">
    <location>
        <begin position="1"/>
        <end position="23"/>
    </location>
</feature>
<dbReference type="InterPro" id="IPR028081">
    <property type="entry name" value="Leu-bd"/>
</dbReference>
<dbReference type="Pfam" id="PF13458">
    <property type="entry name" value="Peripla_BP_6"/>
    <property type="match status" value="1"/>
</dbReference>
<accession>A0A157Q5R2</accession>
<dbReference type="InterPro" id="IPR028082">
    <property type="entry name" value="Peripla_BP_I"/>
</dbReference>
<dbReference type="OrthoDB" id="8522748at2"/>
<dbReference type="Gene3D" id="3.40.50.2300">
    <property type="match status" value="2"/>
</dbReference>
<reference evidence="5 6" key="1">
    <citation type="submission" date="2016-03" db="EMBL/GenBank/DDBJ databases">
        <authorList>
            <consortium name="Pathogen Informatics"/>
        </authorList>
    </citation>
    <scope>NUCLEOTIDE SEQUENCE [LARGE SCALE GENOMIC DNA]</scope>
    <source>
        <strain evidence="5 6">NCTC13364</strain>
    </source>
</reference>
<comment type="similarity">
    <text evidence="1">Belongs to the leucine-binding protein family.</text>
</comment>
<protein>
    <submittedName>
        <fullName evidence="5">Branched-chain amino acid-binding protein</fullName>
    </submittedName>
</protein>
<evidence type="ECO:0000259" key="4">
    <source>
        <dbReference type="Pfam" id="PF13458"/>
    </source>
</evidence>
<evidence type="ECO:0000256" key="2">
    <source>
        <dbReference type="ARBA" id="ARBA00022729"/>
    </source>
</evidence>
<evidence type="ECO:0000313" key="6">
    <source>
        <dbReference type="Proteomes" id="UP000077037"/>
    </source>
</evidence>
<feature type="chain" id="PRO_5007615114" evidence="3">
    <location>
        <begin position="24"/>
        <end position="434"/>
    </location>
</feature>
<evidence type="ECO:0000313" key="5">
    <source>
        <dbReference type="EMBL" id="SAI41243.1"/>
    </source>
</evidence>
<evidence type="ECO:0000256" key="1">
    <source>
        <dbReference type="ARBA" id="ARBA00010062"/>
    </source>
</evidence>
<gene>
    <name evidence="5" type="primary">braC_5</name>
    <name evidence="5" type="ORF">SAMEA1982600_03280</name>
</gene>
<dbReference type="PANTHER" id="PTHR30483">
    <property type="entry name" value="LEUCINE-SPECIFIC-BINDING PROTEIN"/>
    <property type="match status" value="1"/>
</dbReference>
<organism evidence="5 6">
    <name type="scientific">Bordetella ansorpii</name>
    <dbReference type="NCBI Taxonomy" id="288768"/>
    <lineage>
        <taxon>Bacteria</taxon>
        <taxon>Pseudomonadati</taxon>
        <taxon>Pseudomonadota</taxon>
        <taxon>Betaproteobacteria</taxon>
        <taxon>Burkholderiales</taxon>
        <taxon>Alcaligenaceae</taxon>
        <taxon>Bordetella</taxon>
    </lineage>
</organism>
<dbReference type="RefSeq" id="WP_066415180.1">
    <property type="nucleotide sequence ID" value="NZ_FKBS01000017.1"/>
</dbReference>
<dbReference type="SUPFAM" id="SSF53822">
    <property type="entry name" value="Periplasmic binding protein-like I"/>
    <property type="match status" value="1"/>
</dbReference>
<name>A0A157Q5R2_9BORD</name>
<evidence type="ECO:0000256" key="3">
    <source>
        <dbReference type="SAM" id="SignalP"/>
    </source>
</evidence>
<dbReference type="PANTHER" id="PTHR30483:SF37">
    <property type="entry name" value="ABC TRANSPORTER SUBSTRATE-BINDING PROTEIN"/>
    <property type="match status" value="1"/>
</dbReference>
<dbReference type="CDD" id="cd06330">
    <property type="entry name" value="PBP1_As_SBP-like"/>
    <property type="match status" value="1"/>
</dbReference>
<proteinExistence type="inferred from homology"/>
<sequence length="434" mass="47423">MKSLTRILGVGAALLALSTAAYAQQQPRPAELKLGMSTFMTGSASVLGAPAKAAADMWIEAFNAAGGIDGVKLKPTWIDEGQGADKFLSEYRRLAQEPGEKLMLSAISSGYCNALAPVAEDLKVVNILWECSSEKVLEERRYHYVFRTGPNGTMEMVAAVLHLLKTKPDFKTLAVVNQDYAWGRDSWEIFKYTLQALKPDVKIVAELFPKFGAPDFSTEVTRLQALRPDVVLSTAWGGDLDTFLRQASQRGLLKNSQFVLPLADSSLERLGDAVPPGVIVGFVGDGYFADPEFAQDPETSAFVRKFKQKTGAYPNFAVYHMIQALKASTGAYKKAIAANGGKWPTAEQVAAALRTSEYRGLSRPIRMREDGQALQGQLYGITRKDSSQSFPVVGDLVFYPAEHLTPPVGQKSVDWVKTLKPDLLQNSQAKRVGH</sequence>
<dbReference type="EMBL" id="FKBS01000017">
    <property type="protein sequence ID" value="SAI41243.1"/>
    <property type="molecule type" value="Genomic_DNA"/>
</dbReference>
<dbReference type="InterPro" id="IPR051010">
    <property type="entry name" value="BCAA_transport"/>
</dbReference>
<dbReference type="AlphaFoldDB" id="A0A157Q5R2"/>
<dbReference type="Proteomes" id="UP000077037">
    <property type="component" value="Unassembled WGS sequence"/>
</dbReference>
<keyword evidence="2 3" id="KW-0732">Signal</keyword>
<feature type="domain" description="Leucine-binding protein" evidence="4">
    <location>
        <begin position="32"/>
        <end position="375"/>
    </location>
</feature>